<protein>
    <submittedName>
        <fullName evidence="1">Uncharacterized protein</fullName>
    </submittedName>
</protein>
<accession>A0A9E8S1X2</accession>
<dbReference type="EMBL" id="OP751148">
    <property type="protein sequence ID" value="WAB08851.1"/>
    <property type="molecule type" value="Genomic_DNA"/>
</dbReference>
<keyword evidence="2" id="KW-1185">Reference proteome</keyword>
<dbReference type="GeneID" id="80020264"/>
<dbReference type="Proteomes" id="UP001163413">
    <property type="component" value="Segment"/>
</dbReference>
<dbReference type="RefSeq" id="YP_010755596.1">
    <property type="nucleotide sequence ID" value="NC_073472.1"/>
</dbReference>
<name>A0A9E8S1X2_9CAUD</name>
<evidence type="ECO:0000313" key="2">
    <source>
        <dbReference type="Proteomes" id="UP001163413"/>
    </source>
</evidence>
<sequence>MSDFPWPNLDSPEIVCGTFTYPEDAEDTVHRLAKLVKASGKTKQYGVFVEEYGNIFRVVVRDRLATEKVKQVRREKRAAKRARQEDALCVAA</sequence>
<organism evidence="1 2">
    <name type="scientific">Streptomyces phage Success</name>
    <dbReference type="NCBI Taxonomy" id="2999013"/>
    <lineage>
        <taxon>Viruses</taxon>
        <taxon>Duplodnaviria</taxon>
        <taxon>Heunggongvirae</taxon>
        <taxon>Uroviricota</taxon>
        <taxon>Caudoviricetes</taxon>
        <taxon>Successvirus</taxon>
        <taxon>Successvirus success</taxon>
    </lineage>
</organism>
<gene>
    <name evidence="1" type="primary">72</name>
    <name evidence="1" type="ORF">SEA_SUCCESS_72</name>
</gene>
<reference evidence="1" key="1">
    <citation type="submission" date="2022-10" db="EMBL/GenBank/DDBJ databases">
        <authorList>
            <person name="Roth M.A."/>
            <person name="Wohlstadter N.E."/>
            <person name="Arguedas X."/>
            <person name="Leighton H.R."/>
            <person name="Msuya J.A."/>
            <person name="Pravda N."/>
            <person name="Shaffer C.D."/>
            <person name="Weston-Hafer K.A."/>
            <person name="Russell D.A."/>
            <person name="Jacobs-Sera D."/>
            <person name="Hatfull G.F."/>
        </authorList>
    </citation>
    <scope>NUCLEOTIDE SEQUENCE</scope>
</reference>
<evidence type="ECO:0000313" key="1">
    <source>
        <dbReference type="EMBL" id="WAB08851.1"/>
    </source>
</evidence>
<dbReference type="KEGG" id="vg:80020264"/>
<proteinExistence type="predicted"/>